<gene>
    <name evidence="2" type="ORF">Nepgr_024777</name>
</gene>
<evidence type="ECO:0000256" key="1">
    <source>
        <dbReference type="SAM" id="Phobius"/>
    </source>
</evidence>
<accession>A0AAD3Y0D2</accession>
<evidence type="ECO:0000313" key="3">
    <source>
        <dbReference type="Proteomes" id="UP001279734"/>
    </source>
</evidence>
<feature type="transmembrane region" description="Helical" evidence="1">
    <location>
        <begin position="25"/>
        <end position="50"/>
    </location>
</feature>
<proteinExistence type="predicted"/>
<evidence type="ECO:0000313" key="2">
    <source>
        <dbReference type="EMBL" id="GMH22934.1"/>
    </source>
</evidence>
<name>A0AAD3Y0D2_NEPGR</name>
<keyword evidence="1" id="KW-0472">Membrane</keyword>
<sequence length="156" mass="16865">MCSDAVPDEHLRFAGGLEFLSCTCWLYPLVCGGVLLMDYLLLVGCGCLYFNADSLCWRISFVMILADALDAMTLLLWDRQAVEVVGWWLGSSGTGLRPADEDATGLLIWLAVGSVFSWLSVCCCIGVASLLIESGSRVCSLTGYMPAADGDWPFSD</sequence>
<comment type="caution">
    <text evidence="2">The sequence shown here is derived from an EMBL/GenBank/DDBJ whole genome shotgun (WGS) entry which is preliminary data.</text>
</comment>
<keyword evidence="1" id="KW-1133">Transmembrane helix</keyword>
<dbReference type="EMBL" id="BSYO01000025">
    <property type="protein sequence ID" value="GMH22934.1"/>
    <property type="molecule type" value="Genomic_DNA"/>
</dbReference>
<reference evidence="2" key="1">
    <citation type="submission" date="2023-05" db="EMBL/GenBank/DDBJ databases">
        <title>Nepenthes gracilis genome sequencing.</title>
        <authorList>
            <person name="Fukushima K."/>
        </authorList>
    </citation>
    <scope>NUCLEOTIDE SEQUENCE</scope>
    <source>
        <strain evidence="2">SING2019-196</strain>
    </source>
</reference>
<dbReference type="Proteomes" id="UP001279734">
    <property type="component" value="Unassembled WGS sequence"/>
</dbReference>
<keyword evidence="3" id="KW-1185">Reference proteome</keyword>
<feature type="transmembrane region" description="Helical" evidence="1">
    <location>
        <begin position="57"/>
        <end position="77"/>
    </location>
</feature>
<dbReference type="AlphaFoldDB" id="A0AAD3Y0D2"/>
<keyword evidence="1" id="KW-0812">Transmembrane</keyword>
<feature type="transmembrane region" description="Helical" evidence="1">
    <location>
        <begin position="106"/>
        <end position="132"/>
    </location>
</feature>
<organism evidence="2 3">
    <name type="scientific">Nepenthes gracilis</name>
    <name type="common">Slender pitcher plant</name>
    <dbReference type="NCBI Taxonomy" id="150966"/>
    <lineage>
        <taxon>Eukaryota</taxon>
        <taxon>Viridiplantae</taxon>
        <taxon>Streptophyta</taxon>
        <taxon>Embryophyta</taxon>
        <taxon>Tracheophyta</taxon>
        <taxon>Spermatophyta</taxon>
        <taxon>Magnoliopsida</taxon>
        <taxon>eudicotyledons</taxon>
        <taxon>Gunneridae</taxon>
        <taxon>Pentapetalae</taxon>
        <taxon>Caryophyllales</taxon>
        <taxon>Nepenthaceae</taxon>
        <taxon>Nepenthes</taxon>
    </lineage>
</organism>
<protein>
    <submittedName>
        <fullName evidence="2">Uncharacterized protein</fullName>
    </submittedName>
</protein>